<dbReference type="Proteomes" id="UP000472260">
    <property type="component" value="Unassembled WGS sequence"/>
</dbReference>
<evidence type="ECO:0000256" key="2">
    <source>
        <dbReference type="ARBA" id="ARBA00022771"/>
    </source>
</evidence>
<dbReference type="PANTHER" id="PTHR13513:SF10">
    <property type="entry name" value="E3 UBIQUITIN-PROTEIN LIGASE UBR7"/>
    <property type="match status" value="1"/>
</dbReference>
<dbReference type="PANTHER" id="PTHR13513">
    <property type="entry name" value="E3 UBIQUITIN-PROTEIN LIGASE UBR7"/>
    <property type="match status" value="1"/>
</dbReference>
<evidence type="ECO:0000256" key="4">
    <source>
        <dbReference type="PROSITE-ProRule" id="PRU00508"/>
    </source>
</evidence>
<dbReference type="InterPro" id="IPR040204">
    <property type="entry name" value="UBR7"/>
</dbReference>
<reference evidence="6" key="2">
    <citation type="submission" date="2025-09" db="UniProtKB">
        <authorList>
            <consortium name="Ensembl"/>
        </authorList>
    </citation>
    <scope>IDENTIFICATION</scope>
</reference>
<keyword evidence="1" id="KW-0479">Metal-binding</keyword>
<feature type="zinc finger region" description="UBR-type" evidence="4">
    <location>
        <begin position="22"/>
        <end position="94"/>
    </location>
</feature>
<dbReference type="SMART" id="SM00396">
    <property type="entry name" value="ZnF_UBR1"/>
    <property type="match status" value="1"/>
</dbReference>
<dbReference type="InterPro" id="IPR013083">
    <property type="entry name" value="Znf_RING/FYVE/PHD"/>
</dbReference>
<dbReference type="GO" id="GO:0061630">
    <property type="term" value="F:ubiquitin protein ligase activity"/>
    <property type="evidence" value="ECO:0007669"/>
    <property type="project" value="InterPro"/>
</dbReference>
<dbReference type="InterPro" id="IPR047506">
    <property type="entry name" value="UBR7-like_UBR-box"/>
</dbReference>
<evidence type="ECO:0000259" key="5">
    <source>
        <dbReference type="PROSITE" id="PS51157"/>
    </source>
</evidence>
<evidence type="ECO:0000313" key="6">
    <source>
        <dbReference type="Ensembl" id="ENSSANP00000010188.1"/>
    </source>
</evidence>
<dbReference type="SUPFAM" id="SSF57903">
    <property type="entry name" value="FYVE/PHD zinc finger"/>
    <property type="match status" value="1"/>
</dbReference>
<name>A0A671KRN7_9TELE</name>
<protein>
    <submittedName>
        <fullName evidence="6">Putative E3 ubiquitin-protein ligase UBR7</fullName>
    </submittedName>
</protein>
<dbReference type="GO" id="GO:0008270">
    <property type="term" value="F:zinc ion binding"/>
    <property type="evidence" value="ECO:0007669"/>
    <property type="project" value="UniProtKB-KW"/>
</dbReference>
<dbReference type="AlphaFoldDB" id="A0A671KRN7"/>
<dbReference type="InterPro" id="IPR011011">
    <property type="entry name" value="Znf_FYVE_PHD"/>
</dbReference>
<keyword evidence="2" id="KW-0863">Zinc-finger</keyword>
<dbReference type="CDD" id="cd19677">
    <property type="entry name" value="UBR-box_UBR7"/>
    <property type="match status" value="1"/>
</dbReference>
<dbReference type="PROSITE" id="PS51157">
    <property type="entry name" value="ZF_UBR"/>
    <property type="match status" value="1"/>
</dbReference>
<keyword evidence="3" id="KW-0862">Zinc</keyword>
<evidence type="ECO:0000256" key="3">
    <source>
        <dbReference type="ARBA" id="ARBA00022833"/>
    </source>
</evidence>
<gene>
    <name evidence="6" type="primary">LOC107696506</name>
</gene>
<evidence type="ECO:0000313" key="7">
    <source>
        <dbReference type="Proteomes" id="UP000472260"/>
    </source>
</evidence>
<keyword evidence="7" id="KW-1185">Reference proteome</keyword>
<organism evidence="6 7">
    <name type="scientific">Sinocyclocheilus anshuiensis</name>
    <dbReference type="NCBI Taxonomy" id="1608454"/>
    <lineage>
        <taxon>Eukaryota</taxon>
        <taxon>Metazoa</taxon>
        <taxon>Chordata</taxon>
        <taxon>Craniata</taxon>
        <taxon>Vertebrata</taxon>
        <taxon>Euteleostomi</taxon>
        <taxon>Actinopterygii</taxon>
        <taxon>Neopterygii</taxon>
        <taxon>Teleostei</taxon>
        <taxon>Ostariophysi</taxon>
        <taxon>Cypriniformes</taxon>
        <taxon>Cyprinidae</taxon>
        <taxon>Cyprininae</taxon>
        <taxon>Sinocyclocheilus</taxon>
    </lineage>
</organism>
<accession>A0A671KRN7</accession>
<dbReference type="CDD" id="cd15542">
    <property type="entry name" value="PHD_UBR7"/>
    <property type="match status" value="1"/>
</dbReference>
<sequence length="358" mass="40939">MDQCAVDELYEAFSVLAGSDPDHCSYPKGYMKRQAVFACNTCVQAGMEPAGVCLACANTCHDGHDICELYTKRNFRCDCGNEKFHGFKCKLDTDKEGQNVKNWYNHNYLGRYCSCDRPYPDEDDQVNEEMIQCIVCEDWFHEKHLQAPAVDCEALMEMICGRCMTRAPFLQTYAAHFAVTRISADDRRLSSSRCGHCIIALLKKIYFKWYLYLFLCSLLVSPMNKESLYKEQTNADMMTDEKGKLTAHSRVTECVLNELKAKDAASTRAGAVFWPYFWRAKLCTCTDCKRMYVKTGVPFLLDESDTLLAYEEKAKAEALTSEELLMSCITSLNHVQQLEIIHRERERESVCVCVCVCL</sequence>
<dbReference type="Pfam" id="PF02207">
    <property type="entry name" value="zf-UBR"/>
    <property type="match status" value="1"/>
</dbReference>
<dbReference type="GO" id="GO:0005737">
    <property type="term" value="C:cytoplasm"/>
    <property type="evidence" value="ECO:0007669"/>
    <property type="project" value="TreeGrafter"/>
</dbReference>
<proteinExistence type="predicted"/>
<dbReference type="Ensembl" id="ENSSANT00000010919.1">
    <property type="protein sequence ID" value="ENSSANP00000010188.1"/>
    <property type="gene ID" value="ENSSANG00000005619.1"/>
</dbReference>
<dbReference type="Gene3D" id="3.30.40.10">
    <property type="entry name" value="Zinc/RING finger domain, C3HC4 (zinc finger)"/>
    <property type="match status" value="1"/>
</dbReference>
<reference evidence="6" key="1">
    <citation type="submission" date="2025-08" db="UniProtKB">
        <authorList>
            <consortium name="Ensembl"/>
        </authorList>
    </citation>
    <scope>IDENTIFICATION</scope>
</reference>
<evidence type="ECO:0000256" key="1">
    <source>
        <dbReference type="ARBA" id="ARBA00022723"/>
    </source>
</evidence>
<dbReference type="InterPro" id="IPR003126">
    <property type="entry name" value="Znf_UBR"/>
</dbReference>
<feature type="domain" description="UBR-type" evidence="5">
    <location>
        <begin position="22"/>
        <end position="94"/>
    </location>
</feature>